<dbReference type="AlphaFoldDB" id="A0A1X0K0C4"/>
<evidence type="ECO:0000313" key="3">
    <source>
        <dbReference type="EMBL" id="ORB68410.1"/>
    </source>
</evidence>
<protein>
    <submittedName>
        <fullName evidence="3">SAM-dependent methyltransferase</fullName>
    </submittedName>
</protein>
<keyword evidence="4" id="KW-1185">Reference proteome</keyword>
<dbReference type="EMBL" id="MVIM01000001">
    <property type="protein sequence ID" value="ORB68410.1"/>
    <property type="molecule type" value="Genomic_DNA"/>
</dbReference>
<dbReference type="CDD" id="cd02440">
    <property type="entry name" value="AdoMet_MTases"/>
    <property type="match status" value="1"/>
</dbReference>
<gene>
    <name evidence="3" type="ORF">BST47_00290</name>
</gene>
<dbReference type="SUPFAM" id="SSF53335">
    <property type="entry name" value="S-adenosyl-L-methionine-dependent methyltransferases"/>
    <property type="match status" value="1"/>
</dbReference>
<accession>A0A1X0K0C4</accession>
<dbReference type="GO" id="GO:0032259">
    <property type="term" value="P:methylation"/>
    <property type="evidence" value="ECO:0007669"/>
    <property type="project" value="UniProtKB-KW"/>
</dbReference>
<dbReference type="Proteomes" id="UP000192411">
    <property type="component" value="Unassembled WGS sequence"/>
</dbReference>
<dbReference type="RefSeq" id="WP_083123214.1">
    <property type="nucleotide sequence ID" value="NZ_MVIM01000001.1"/>
</dbReference>
<proteinExistence type="predicted"/>
<comment type="caution">
    <text evidence="3">The sequence shown here is derived from an EMBL/GenBank/DDBJ whole genome shotgun (WGS) entry which is preliminary data.</text>
</comment>
<feature type="domain" description="Methyltransferase type 11" evidence="2">
    <location>
        <begin position="54"/>
        <end position="146"/>
    </location>
</feature>
<keyword evidence="1" id="KW-0812">Transmembrane</keyword>
<evidence type="ECO:0000259" key="2">
    <source>
        <dbReference type="Pfam" id="PF08241"/>
    </source>
</evidence>
<name>A0A1X0K0C4_9MYCO</name>
<organism evidence="3 4">
    <name type="scientific">Mycolicibacterium tusciae</name>
    <dbReference type="NCBI Taxonomy" id="75922"/>
    <lineage>
        <taxon>Bacteria</taxon>
        <taxon>Bacillati</taxon>
        <taxon>Actinomycetota</taxon>
        <taxon>Actinomycetes</taxon>
        <taxon>Mycobacteriales</taxon>
        <taxon>Mycobacteriaceae</taxon>
        <taxon>Mycolicibacterium</taxon>
    </lineage>
</organism>
<dbReference type="OrthoDB" id="4571118at2"/>
<keyword evidence="1" id="KW-0472">Membrane</keyword>
<dbReference type="Gene3D" id="3.40.50.150">
    <property type="entry name" value="Vaccinia Virus protein VP39"/>
    <property type="match status" value="1"/>
</dbReference>
<dbReference type="STRING" id="75922.BST47_00290"/>
<dbReference type="Pfam" id="PF08241">
    <property type="entry name" value="Methyltransf_11"/>
    <property type="match status" value="1"/>
</dbReference>
<dbReference type="InterPro" id="IPR013216">
    <property type="entry name" value="Methyltransf_11"/>
</dbReference>
<evidence type="ECO:0000313" key="4">
    <source>
        <dbReference type="Proteomes" id="UP000192411"/>
    </source>
</evidence>
<dbReference type="InterPro" id="IPR029063">
    <property type="entry name" value="SAM-dependent_MTases_sf"/>
</dbReference>
<dbReference type="PANTHER" id="PTHR43591">
    <property type="entry name" value="METHYLTRANSFERASE"/>
    <property type="match status" value="1"/>
</dbReference>
<feature type="transmembrane region" description="Helical" evidence="1">
    <location>
        <begin position="15"/>
        <end position="33"/>
    </location>
</feature>
<evidence type="ECO:0000256" key="1">
    <source>
        <dbReference type="SAM" id="Phobius"/>
    </source>
</evidence>
<sequence>MTTPESLPVNHHADHHGFSGVTGAIVGLLLLWMGRANARLAVEVIGVSAGDRVVDVGCGPGGAVREAARRGARATGIDPAPVMLRLARTFTRDASIAWAEGTAESVPLPDGSATVLWSLATVHHWQNVGMGLGEARRLLAPKGRLLAVERRVQPGATGLASHGWTQQQAESFAAQCRTSGFTDVAVGQHGHGRRSVWTVIAVRP</sequence>
<dbReference type="PANTHER" id="PTHR43591:SF24">
    <property type="entry name" value="2-METHOXY-6-POLYPRENYL-1,4-BENZOQUINOL METHYLASE, MITOCHONDRIAL"/>
    <property type="match status" value="1"/>
</dbReference>
<keyword evidence="3" id="KW-0489">Methyltransferase</keyword>
<reference evidence="3 4" key="1">
    <citation type="submission" date="2017-02" db="EMBL/GenBank/DDBJ databases">
        <title>The new phylogeny of genus Mycobacterium.</title>
        <authorList>
            <person name="Tortoli E."/>
            <person name="Trovato A."/>
            <person name="Cirillo D.M."/>
        </authorList>
    </citation>
    <scope>NUCLEOTIDE SEQUENCE [LARGE SCALE GENOMIC DNA]</scope>
    <source>
        <strain evidence="3 4">DSM 44338</strain>
    </source>
</reference>
<keyword evidence="1" id="KW-1133">Transmembrane helix</keyword>
<keyword evidence="3" id="KW-0808">Transferase</keyword>
<dbReference type="GO" id="GO:0008757">
    <property type="term" value="F:S-adenosylmethionine-dependent methyltransferase activity"/>
    <property type="evidence" value="ECO:0007669"/>
    <property type="project" value="InterPro"/>
</dbReference>